<feature type="compositionally biased region" description="Polar residues" evidence="1">
    <location>
        <begin position="235"/>
        <end position="246"/>
    </location>
</feature>
<feature type="region of interest" description="Disordered" evidence="1">
    <location>
        <begin position="279"/>
        <end position="306"/>
    </location>
</feature>
<name>A0A4Y2EDI9_ARAVE</name>
<feature type="region of interest" description="Disordered" evidence="1">
    <location>
        <begin position="225"/>
        <end position="246"/>
    </location>
</feature>
<accession>A0A4Y2EDI9</accession>
<evidence type="ECO:0000313" key="2">
    <source>
        <dbReference type="EMBL" id="GBM26991.1"/>
    </source>
</evidence>
<proteinExistence type="predicted"/>
<dbReference type="AlphaFoldDB" id="A0A4Y2EDI9"/>
<evidence type="ECO:0000313" key="3">
    <source>
        <dbReference type="Proteomes" id="UP000499080"/>
    </source>
</evidence>
<comment type="caution">
    <text evidence="2">The sequence shown here is derived from an EMBL/GenBank/DDBJ whole genome shotgun (WGS) entry which is preliminary data.</text>
</comment>
<dbReference type="EMBL" id="BGPR01000574">
    <property type="protein sequence ID" value="GBM26991.1"/>
    <property type="molecule type" value="Genomic_DNA"/>
</dbReference>
<dbReference type="Proteomes" id="UP000499080">
    <property type="component" value="Unassembled WGS sequence"/>
</dbReference>
<gene>
    <name evidence="2" type="ORF">AVEN_47190_1</name>
</gene>
<evidence type="ECO:0000256" key="1">
    <source>
        <dbReference type="SAM" id="MobiDB-lite"/>
    </source>
</evidence>
<keyword evidence="3" id="KW-1185">Reference proteome</keyword>
<organism evidence="2 3">
    <name type="scientific">Araneus ventricosus</name>
    <name type="common">Orbweaver spider</name>
    <name type="synonym">Epeira ventricosa</name>
    <dbReference type="NCBI Taxonomy" id="182803"/>
    <lineage>
        <taxon>Eukaryota</taxon>
        <taxon>Metazoa</taxon>
        <taxon>Ecdysozoa</taxon>
        <taxon>Arthropoda</taxon>
        <taxon>Chelicerata</taxon>
        <taxon>Arachnida</taxon>
        <taxon>Araneae</taxon>
        <taxon>Araneomorphae</taxon>
        <taxon>Entelegynae</taxon>
        <taxon>Araneoidea</taxon>
        <taxon>Araneidae</taxon>
        <taxon>Araneus</taxon>
    </lineage>
</organism>
<sequence>MHSIMSFARSSCKNRAARAYRQYKKSIRTGAEGWISLAQFGLSGHTNAPSNANPFTTSQSNPTPAFSDFLGESRTTSLTYTQKYLLPSVVIYVPEVQIELWKPCAPHCSSSDRFFIPMTGFGEVEFARCGAVVNVRPTRIADEPKADRGNLVAEFRLRDGELQVQAPIPLQRIQLIVVCFRGHDEELVHVKNIRSQVQFSSVILTSRSEVTRGLFCGGHRNFEPRSDDEDDTWAGTHSPNFRTTPTGGRLVPYLRFNVQKAKYTTDLQWNRVSNLETSGPQVETLPLGHRAASHVTSQSHDRRNSA</sequence>
<protein>
    <submittedName>
        <fullName evidence="2">Uncharacterized protein</fullName>
    </submittedName>
</protein>
<reference evidence="2 3" key="1">
    <citation type="journal article" date="2019" name="Sci. Rep.">
        <title>Orb-weaving spider Araneus ventricosus genome elucidates the spidroin gene catalogue.</title>
        <authorList>
            <person name="Kono N."/>
            <person name="Nakamura H."/>
            <person name="Ohtoshi R."/>
            <person name="Moran D.A.P."/>
            <person name="Shinohara A."/>
            <person name="Yoshida Y."/>
            <person name="Fujiwara M."/>
            <person name="Mori M."/>
            <person name="Tomita M."/>
            <person name="Arakawa K."/>
        </authorList>
    </citation>
    <scope>NUCLEOTIDE SEQUENCE [LARGE SCALE GENOMIC DNA]</scope>
</reference>